<reference evidence="1 2" key="1">
    <citation type="submission" date="2018-08" db="EMBL/GenBank/DDBJ databases">
        <title>Recombination of ecologically and evolutionarily significant loci maintains genetic cohesion in the Pseudomonas syringae species complex.</title>
        <authorList>
            <person name="Dillon M."/>
            <person name="Thakur S."/>
            <person name="Almeida R.N.D."/>
            <person name="Weir B.S."/>
            <person name="Guttman D.S."/>
        </authorList>
    </citation>
    <scope>NUCLEOTIDE SEQUENCE [LARGE SCALE GENOMIC DNA]</scope>
    <source>
        <strain evidence="1 2">ICMP 2821</strain>
    </source>
</reference>
<dbReference type="Pfam" id="PF22398">
    <property type="entry name" value="DUF6978"/>
    <property type="match status" value="1"/>
</dbReference>
<dbReference type="AlphaFoldDB" id="A0A3M3KCI1"/>
<organism evidence="1 2">
    <name type="scientific">Pseudomonas cannabina</name>
    <dbReference type="NCBI Taxonomy" id="86840"/>
    <lineage>
        <taxon>Bacteria</taxon>
        <taxon>Pseudomonadati</taxon>
        <taxon>Pseudomonadota</taxon>
        <taxon>Gammaproteobacteria</taxon>
        <taxon>Pseudomonadales</taxon>
        <taxon>Pseudomonadaceae</taxon>
        <taxon>Pseudomonas</taxon>
    </lineage>
</organism>
<dbReference type="EMBL" id="RBOW01000858">
    <property type="protein sequence ID" value="RMN20809.1"/>
    <property type="molecule type" value="Genomic_DNA"/>
</dbReference>
<accession>A0A3M3KCI1</accession>
<dbReference type="RefSeq" id="WP_082438111.1">
    <property type="nucleotide sequence ID" value="NZ_FNKU01000001.1"/>
</dbReference>
<evidence type="ECO:0000313" key="2">
    <source>
        <dbReference type="Proteomes" id="UP000281372"/>
    </source>
</evidence>
<protein>
    <submittedName>
        <fullName evidence="1">Uncharacterized protein</fullName>
    </submittedName>
</protein>
<comment type="caution">
    <text evidence="1">The sequence shown here is derived from an EMBL/GenBank/DDBJ whole genome shotgun (WGS) entry which is preliminary data.</text>
</comment>
<evidence type="ECO:0000313" key="1">
    <source>
        <dbReference type="EMBL" id="RMN20809.1"/>
    </source>
</evidence>
<proteinExistence type="predicted"/>
<dbReference type="Proteomes" id="UP000281372">
    <property type="component" value="Unassembled WGS sequence"/>
</dbReference>
<gene>
    <name evidence="1" type="ORF">ALQ64_02373</name>
</gene>
<name>A0A3M3KCI1_PSECA</name>
<sequence length="165" mass="18869">MIFSEELICELLSMPKVVMNPNAKAKVQKKSERITYQIESADGEKSFEMYTRQNQIDPDAYSCGLIYHPKRGEKVTLVRYNGSNHVHLNPLEDGELIVNRCHIHRATQRYMEMGEKAEKYAETTDRYDHLSGAMLCMLEDCNITGLDLPNDDPAPPYEPQMSLGL</sequence>
<dbReference type="InterPro" id="IPR053916">
    <property type="entry name" value="DUF6978"/>
</dbReference>